<sequence>MEGDFASLILFSTNVTCDHSLAIFFARETTIISVFILNVRSYTGIVDDFSQALEQFFSIVVEIAVDSINLLVLNHIETAFSISNQSFVVRDDNYTALILVNGVC</sequence>
<evidence type="ECO:0000313" key="2">
    <source>
        <dbReference type="Proteomes" id="UP000078542"/>
    </source>
</evidence>
<protein>
    <submittedName>
        <fullName evidence="1">Uncharacterized protein</fullName>
    </submittedName>
</protein>
<proteinExistence type="predicted"/>
<keyword evidence="2" id="KW-1185">Reference proteome</keyword>
<organism evidence="1 2">
    <name type="scientific">Cyphomyrmex costatus</name>
    <dbReference type="NCBI Taxonomy" id="456900"/>
    <lineage>
        <taxon>Eukaryota</taxon>
        <taxon>Metazoa</taxon>
        <taxon>Ecdysozoa</taxon>
        <taxon>Arthropoda</taxon>
        <taxon>Hexapoda</taxon>
        <taxon>Insecta</taxon>
        <taxon>Pterygota</taxon>
        <taxon>Neoptera</taxon>
        <taxon>Endopterygota</taxon>
        <taxon>Hymenoptera</taxon>
        <taxon>Apocrita</taxon>
        <taxon>Aculeata</taxon>
        <taxon>Formicoidea</taxon>
        <taxon>Formicidae</taxon>
        <taxon>Myrmicinae</taxon>
        <taxon>Cyphomyrmex</taxon>
    </lineage>
</organism>
<gene>
    <name evidence="1" type="ORF">ALC62_02338</name>
</gene>
<dbReference type="AlphaFoldDB" id="A0A195D191"/>
<dbReference type="Proteomes" id="UP000078542">
    <property type="component" value="Unassembled WGS sequence"/>
</dbReference>
<dbReference type="EMBL" id="KQ976973">
    <property type="protein sequence ID" value="KYN06680.1"/>
    <property type="molecule type" value="Genomic_DNA"/>
</dbReference>
<accession>A0A195D191</accession>
<evidence type="ECO:0000313" key="1">
    <source>
        <dbReference type="EMBL" id="KYN06680.1"/>
    </source>
</evidence>
<reference evidence="1 2" key="1">
    <citation type="submission" date="2016-03" db="EMBL/GenBank/DDBJ databases">
        <title>Cyphomyrmex costatus WGS genome.</title>
        <authorList>
            <person name="Nygaard S."/>
            <person name="Hu H."/>
            <person name="Boomsma J."/>
            <person name="Zhang G."/>
        </authorList>
    </citation>
    <scope>NUCLEOTIDE SEQUENCE [LARGE SCALE GENOMIC DNA]</scope>
    <source>
        <strain evidence="1">MS0001</strain>
        <tissue evidence="1">Whole body</tissue>
    </source>
</reference>
<name>A0A195D191_9HYME</name>